<reference evidence="4" key="1">
    <citation type="journal article" date="2020" name="Stud. Mycol.">
        <title>101 Dothideomycetes genomes: a test case for predicting lifestyles and emergence of pathogens.</title>
        <authorList>
            <person name="Haridas S."/>
            <person name="Albert R."/>
            <person name="Binder M."/>
            <person name="Bloem J."/>
            <person name="Labutti K."/>
            <person name="Salamov A."/>
            <person name="Andreopoulos B."/>
            <person name="Baker S."/>
            <person name="Barry K."/>
            <person name="Bills G."/>
            <person name="Bluhm B."/>
            <person name="Cannon C."/>
            <person name="Castanera R."/>
            <person name="Culley D."/>
            <person name="Daum C."/>
            <person name="Ezra D."/>
            <person name="Gonzalez J."/>
            <person name="Henrissat B."/>
            <person name="Kuo A."/>
            <person name="Liang C."/>
            <person name="Lipzen A."/>
            <person name="Lutzoni F."/>
            <person name="Magnuson J."/>
            <person name="Mondo S."/>
            <person name="Nolan M."/>
            <person name="Ohm R."/>
            <person name="Pangilinan J."/>
            <person name="Park H.-J."/>
            <person name="Ramirez L."/>
            <person name="Alfaro M."/>
            <person name="Sun H."/>
            <person name="Tritt A."/>
            <person name="Yoshinaga Y."/>
            <person name="Zwiers L.-H."/>
            <person name="Turgeon B."/>
            <person name="Goodwin S."/>
            <person name="Spatafora J."/>
            <person name="Crous P."/>
            <person name="Grigoriev I."/>
        </authorList>
    </citation>
    <scope>NUCLEOTIDE SEQUENCE</scope>
    <source>
        <strain evidence="4">ATCC 36951</strain>
    </source>
</reference>
<dbReference type="GeneID" id="54569515"/>
<dbReference type="GO" id="GO:0043424">
    <property type="term" value="F:protein histidine kinase binding"/>
    <property type="evidence" value="ECO:0007669"/>
    <property type="project" value="InterPro"/>
</dbReference>
<dbReference type="InterPro" id="IPR045871">
    <property type="entry name" value="AHP1-5/YPD1"/>
</dbReference>
<accession>A0A6A6CWD8</accession>
<organism evidence="4 5">
    <name type="scientific">Zasmidium cellare ATCC 36951</name>
    <dbReference type="NCBI Taxonomy" id="1080233"/>
    <lineage>
        <taxon>Eukaryota</taxon>
        <taxon>Fungi</taxon>
        <taxon>Dikarya</taxon>
        <taxon>Ascomycota</taxon>
        <taxon>Pezizomycotina</taxon>
        <taxon>Dothideomycetes</taxon>
        <taxon>Dothideomycetidae</taxon>
        <taxon>Mycosphaerellales</taxon>
        <taxon>Mycosphaerellaceae</taxon>
        <taxon>Zasmidium</taxon>
    </lineage>
</organism>
<name>A0A6A6CWD8_ZASCE</name>
<feature type="domain" description="HPt" evidence="3">
    <location>
        <begin position="36"/>
        <end position="142"/>
    </location>
</feature>
<dbReference type="PANTHER" id="PTHR28242:SF52">
    <property type="entry name" value="PHOSPHORELAY INTERMEDIATE PROTEIN YPD1"/>
    <property type="match status" value="1"/>
</dbReference>
<protein>
    <recommendedName>
        <fullName evidence="3">HPt domain-containing protein</fullName>
    </recommendedName>
</protein>
<feature type="coiled-coil region" evidence="2">
    <location>
        <begin position="118"/>
        <end position="145"/>
    </location>
</feature>
<dbReference type="GO" id="GO:0005634">
    <property type="term" value="C:nucleus"/>
    <property type="evidence" value="ECO:0007669"/>
    <property type="project" value="TreeGrafter"/>
</dbReference>
<keyword evidence="5" id="KW-1185">Reference proteome</keyword>
<evidence type="ECO:0000256" key="2">
    <source>
        <dbReference type="SAM" id="Coils"/>
    </source>
</evidence>
<feature type="modified residue" description="Phosphohistidine" evidence="1">
    <location>
        <position position="75"/>
    </location>
</feature>
<dbReference type="PROSITE" id="PS50894">
    <property type="entry name" value="HPT"/>
    <property type="match status" value="1"/>
</dbReference>
<proteinExistence type="predicted"/>
<dbReference type="SUPFAM" id="SSF47226">
    <property type="entry name" value="Histidine-containing phosphotransfer domain, HPT domain"/>
    <property type="match status" value="1"/>
</dbReference>
<sequence>MAASGKTDATGLDLPADDLDITTFEQILEMDDDEEERDFSKSIVYDFFTQADGTFQKMKSNLEKKDLGQLSSLGHFLKGSSATLGLSKVKDSCEKIQHLGAKKDETGTHDETDEDLILKKLDTVIKQAESEFKVCEKALRKFYEQQS</sequence>
<dbReference type="RefSeq" id="XP_033670715.1">
    <property type="nucleotide sequence ID" value="XM_033816243.1"/>
</dbReference>
<evidence type="ECO:0000313" key="4">
    <source>
        <dbReference type="EMBL" id="KAF2169826.1"/>
    </source>
</evidence>
<dbReference type="GO" id="GO:0005737">
    <property type="term" value="C:cytoplasm"/>
    <property type="evidence" value="ECO:0007669"/>
    <property type="project" value="TreeGrafter"/>
</dbReference>
<dbReference type="Pfam" id="PF01627">
    <property type="entry name" value="Hpt"/>
    <property type="match status" value="1"/>
</dbReference>
<dbReference type="InterPro" id="IPR008207">
    <property type="entry name" value="Sig_transdc_His_kin_Hpt_dom"/>
</dbReference>
<dbReference type="InterPro" id="IPR036641">
    <property type="entry name" value="HPT_dom_sf"/>
</dbReference>
<evidence type="ECO:0000259" key="3">
    <source>
        <dbReference type="PROSITE" id="PS50894"/>
    </source>
</evidence>
<dbReference type="AlphaFoldDB" id="A0A6A6CWD8"/>
<dbReference type="GO" id="GO:0000160">
    <property type="term" value="P:phosphorelay signal transduction system"/>
    <property type="evidence" value="ECO:0007669"/>
    <property type="project" value="InterPro"/>
</dbReference>
<evidence type="ECO:0000256" key="1">
    <source>
        <dbReference type="PROSITE-ProRule" id="PRU00110"/>
    </source>
</evidence>
<dbReference type="EMBL" id="ML993587">
    <property type="protein sequence ID" value="KAF2169826.1"/>
    <property type="molecule type" value="Genomic_DNA"/>
</dbReference>
<dbReference type="CDD" id="cd00088">
    <property type="entry name" value="HPT"/>
    <property type="match status" value="1"/>
</dbReference>
<dbReference type="GO" id="GO:0009927">
    <property type="term" value="F:histidine phosphotransfer kinase activity"/>
    <property type="evidence" value="ECO:0007669"/>
    <property type="project" value="InterPro"/>
</dbReference>
<dbReference type="OrthoDB" id="1673781at2759"/>
<keyword evidence="1" id="KW-0597">Phosphoprotein</keyword>
<evidence type="ECO:0000313" key="5">
    <source>
        <dbReference type="Proteomes" id="UP000799537"/>
    </source>
</evidence>
<dbReference type="PANTHER" id="PTHR28242">
    <property type="entry name" value="PHOSPHORELAY INTERMEDIATE PROTEIN YPD1"/>
    <property type="match status" value="1"/>
</dbReference>
<dbReference type="SMART" id="SM00073">
    <property type="entry name" value="HPT"/>
    <property type="match status" value="1"/>
</dbReference>
<dbReference type="Gene3D" id="1.20.120.160">
    <property type="entry name" value="HPT domain"/>
    <property type="match status" value="1"/>
</dbReference>
<gene>
    <name evidence="4" type="ORF">M409DRAFT_64825</name>
</gene>
<keyword evidence="2" id="KW-0175">Coiled coil</keyword>
<dbReference type="Proteomes" id="UP000799537">
    <property type="component" value="Unassembled WGS sequence"/>
</dbReference>